<gene>
    <name evidence="12" type="ORF">Slin15195_G035210</name>
</gene>
<feature type="active site" description="Acyl-thioester intermediate" evidence="8">
    <location>
        <position position="115"/>
    </location>
</feature>
<evidence type="ECO:0000256" key="2">
    <source>
        <dbReference type="ARBA" id="ARBA00004872"/>
    </source>
</evidence>
<evidence type="ECO:0000313" key="13">
    <source>
        <dbReference type="Proteomes" id="UP001056384"/>
    </source>
</evidence>
<dbReference type="NCBIfam" id="TIGR01930">
    <property type="entry name" value="AcCoA-C-Actrans"/>
    <property type="match status" value="1"/>
</dbReference>
<evidence type="ECO:0000256" key="6">
    <source>
        <dbReference type="ARBA" id="ARBA00023315"/>
    </source>
</evidence>
<keyword evidence="13" id="KW-1185">Reference proteome</keyword>
<dbReference type="InterPro" id="IPR020613">
    <property type="entry name" value="Thiolase_CS"/>
</dbReference>
<dbReference type="Pfam" id="PF02803">
    <property type="entry name" value="Thiolase_C"/>
    <property type="match status" value="1"/>
</dbReference>
<dbReference type="GO" id="GO:0003988">
    <property type="term" value="F:acetyl-CoA C-acyltransferase activity"/>
    <property type="evidence" value="ECO:0007669"/>
    <property type="project" value="UniProtKB-EC"/>
</dbReference>
<evidence type="ECO:0000259" key="10">
    <source>
        <dbReference type="Pfam" id="PF00108"/>
    </source>
</evidence>
<dbReference type="InterPro" id="IPR050215">
    <property type="entry name" value="Thiolase-like_sf_Thiolase"/>
</dbReference>
<dbReference type="CDD" id="cd00751">
    <property type="entry name" value="thiolase"/>
    <property type="match status" value="1"/>
</dbReference>
<dbReference type="InterPro" id="IPR016039">
    <property type="entry name" value="Thiolase-like"/>
</dbReference>
<dbReference type="Proteomes" id="UP001056384">
    <property type="component" value="Chromosome 2"/>
</dbReference>
<dbReference type="Pfam" id="PF00108">
    <property type="entry name" value="Thiolase_N"/>
    <property type="match status" value="1"/>
</dbReference>
<dbReference type="PROSITE" id="PS00098">
    <property type="entry name" value="THIOLASE_1"/>
    <property type="match status" value="1"/>
</dbReference>
<name>A0A9Q9AQG0_9PEZI</name>
<evidence type="ECO:0000256" key="9">
    <source>
        <dbReference type="RuleBase" id="RU003557"/>
    </source>
</evidence>
<dbReference type="InterPro" id="IPR020615">
    <property type="entry name" value="Thiolase_acyl_enz_int_AS"/>
</dbReference>
<evidence type="ECO:0000256" key="4">
    <source>
        <dbReference type="ARBA" id="ARBA00022679"/>
    </source>
</evidence>
<dbReference type="OrthoDB" id="5404651at2759"/>
<evidence type="ECO:0000259" key="11">
    <source>
        <dbReference type="Pfam" id="PF02803"/>
    </source>
</evidence>
<dbReference type="GO" id="GO:0010124">
    <property type="term" value="P:phenylacetate catabolic process"/>
    <property type="evidence" value="ECO:0007669"/>
    <property type="project" value="TreeGrafter"/>
</dbReference>
<dbReference type="Gene3D" id="3.40.47.10">
    <property type="match status" value="2"/>
</dbReference>
<comment type="catalytic activity">
    <reaction evidence="7">
        <text>an acyl-CoA + acetyl-CoA = a 3-oxoacyl-CoA + CoA</text>
        <dbReference type="Rhea" id="RHEA:21564"/>
        <dbReference type="ChEBI" id="CHEBI:57287"/>
        <dbReference type="ChEBI" id="CHEBI:57288"/>
        <dbReference type="ChEBI" id="CHEBI:58342"/>
        <dbReference type="ChEBI" id="CHEBI:90726"/>
        <dbReference type="EC" id="2.3.1.16"/>
    </reaction>
</comment>
<dbReference type="PROSITE" id="PS00737">
    <property type="entry name" value="THIOLASE_2"/>
    <property type="match status" value="1"/>
</dbReference>
<keyword evidence="4 9" id="KW-0808">Transferase</keyword>
<comment type="pathway">
    <text evidence="2">Lipid metabolism; fatty acid metabolism.</text>
</comment>
<reference evidence="12" key="1">
    <citation type="submission" date="2022-06" db="EMBL/GenBank/DDBJ databases">
        <title>Complete genome sequences of two strains of the flax pathogen Septoria linicola.</title>
        <authorList>
            <person name="Lapalu N."/>
            <person name="Simon A."/>
            <person name="Demenou B."/>
            <person name="Paumier D."/>
            <person name="Guillot M.-P."/>
            <person name="Gout L."/>
            <person name="Valade R."/>
        </authorList>
    </citation>
    <scope>NUCLEOTIDE SEQUENCE</scope>
    <source>
        <strain evidence="12">SE15195</strain>
    </source>
</reference>
<evidence type="ECO:0000256" key="8">
    <source>
        <dbReference type="PIRSR" id="PIRSR000429-1"/>
    </source>
</evidence>
<protein>
    <submittedName>
        <fullName evidence="12">Thiolase</fullName>
    </submittedName>
</protein>
<comment type="similarity">
    <text evidence="3 9">Belongs to the thiolase-like superfamily. Thiolase family.</text>
</comment>
<evidence type="ECO:0000313" key="12">
    <source>
        <dbReference type="EMBL" id="USW50202.1"/>
    </source>
</evidence>
<evidence type="ECO:0000256" key="1">
    <source>
        <dbReference type="ARBA" id="ARBA00001958"/>
    </source>
</evidence>
<dbReference type="InterPro" id="IPR002155">
    <property type="entry name" value="Thiolase"/>
</dbReference>
<proteinExistence type="inferred from homology"/>
<feature type="domain" description="Thiolase N-terminal" evidence="10">
    <location>
        <begin position="31"/>
        <end position="280"/>
    </location>
</feature>
<accession>A0A9Q9AQG0</accession>
<sequence>MATERVKSILGQLLPGQTPLDKITQKNPDDIVITLAIRTPLTKGRKGGLKDTPLDGIVFKLLQQVVKKSNIDPQLVEDICLGNVSDPKAAYYCRAALLAAGFPNTTAGSSVNRFCSSGLKAVQDIANQIEHGDIEVGVALGAESMSAGGDALERPFFEDILKANQEARDCMQPMGQTSENVGKDFNITREMQDRYATESYRRAEVAQKAGWFDDEIVPIKALVDGKEVTLTRDEGPRYGTTFEGLNKIRPAFPDYGDKSTGGNSSQVTDGAAAVLLMKRSKALELNQPILAKFVGATVAGLAPRIMGIGPSIAVPKLLSKYNLTIDDIDVVELNEAFASMAVYCKDVLKIPHEKMNVRGGAIALGHPLGCTGARQIVTGLSETRRQKKKILLTTMCIGTGQGMAGLFVNEQNV</sequence>
<evidence type="ECO:0000256" key="3">
    <source>
        <dbReference type="ARBA" id="ARBA00010982"/>
    </source>
</evidence>
<dbReference type="PIRSF" id="PIRSF000429">
    <property type="entry name" value="Ac-CoA_Ac_transf"/>
    <property type="match status" value="1"/>
</dbReference>
<comment type="cofactor">
    <cofactor evidence="1">
        <name>K(+)</name>
        <dbReference type="ChEBI" id="CHEBI:29103"/>
    </cofactor>
</comment>
<dbReference type="SUPFAM" id="SSF53901">
    <property type="entry name" value="Thiolase-like"/>
    <property type="match status" value="2"/>
</dbReference>
<dbReference type="GO" id="GO:0005777">
    <property type="term" value="C:peroxisome"/>
    <property type="evidence" value="ECO:0007669"/>
    <property type="project" value="TreeGrafter"/>
</dbReference>
<feature type="active site" description="Proton acceptor" evidence="8">
    <location>
        <position position="396"/>
    </location>
</feature>
<dbReference type="AlphaFoldDB" id="A0A9Q9AQG0"/>
<evidence type="ECO:0000256" key="7">
    <source>
        <dbReference type="ARBA" id="ARBA00047605"/>
    </source>
</evidence>
<evidence type="ECO:0000256" key="5">
    <source>
        <dbReference type="ARBA" id="ARBA00022958"/>
    </source>
</evidence>
<dbReference type="PANTHER" id="PTHR43853">
    <property type="entry name" value="3-KETOACYL-COA THIOLASE, PEROXISOMAL"/>
    <property type="match status" value="1"/>
</dbReference>
<feature type="domain" description="Thiolase C-terminal" evidence="11">
    <location>
        <begin position="289"/>
        <end position="407"/>
    </location>
</feature>
<feature type="active site" description="Proton acceptor" evidence="8">
    <location>
        <position position="366"/>
    </location>
</feature>
<dbReference type="InterPro" id="IPR020616">
    <property type="entry name" value="Thiolase_N"/>
</dbReference>
<dbReference type="GO" id="GO:0006635">
    <property type="term" value="P:fatty acid beta-oxidation"/>
    <property type="evidence" value="ECO:0007669"/>
    <property type="project" value="TreeGrafter"/>
</dbReference>
<dbReference type="InterPro" id="IPR020617">
    <property type="entry name" value="Thiolase_C"/>
</dbReference>
<organism evidence="12 13">
    <name type="scientific">Septoria linicola</name>
    <dbReference type="NCBI Taxonomy" id="215465"/>
    <lineage>
        <taxon>Eukaryota</taxon>
        <taxon>Fungi</taxon>
        <taxon>Dikarya</taxon>
        <taxon>Ascomycota</taxon>
        <taxon>Pezizomycotina</taxon>
        <taxon>Dothideomycetes</taxon>
        <taxon>Dothideomycetidae</taxon>
        <taxon>Mycosphaerellales</taxon>
        <taxon>Mycosphaerellaceae</taxon>
        <taxon>Septoria</taxon>
    </lineage>
</organism>
<keyword evidence="6 9" id="KW-0012">Acyltransferase</keyword>
<dbReference type="PANTHER" id="PTHR43853:SF10">
    <property type="entry name" value="ACETYL-COA C-ACETYLTRANSFERASE"/>
    <property type="match status" value="1"/>
</dbReference>
<keyword evidence="5" id="KW-0630">Potassium</keyword>
<dbReference type="EMBL" id="CP099419">
    <property type="protein sequence ID" value="USW50202.1"/>
    <property type="molecule type" value="Genomic_DNA"/>
</dbReference>